<dbReference type="Gene3D" id="3.30.70.100">
    <property type="match status" value="1"/>
</dbReference>
<dbReference type="Pfam" id="PF07876">
    <property type="entry name" value="Dabb"/>
    <property type="match status" value="1"/>
</dbReference>
<sequence>MIKHCVFLSLADPADLSVLDEPMQLLESLGQSVPGMIGFVHGPNKDFENKTPNHQYGFVCTFNDREAHLAYEKHPVHQKAGGMLIAACAGGYEGILVADIEAE</sequence>
<dbReference type="PROSITE" id="PS51502">
    <property type="entry name" value="S_R_A_B_BARREL"/>
    <property type="match status" value="1"/>
</dbReference>
<dbReference type="SMART" id="SM00886">
    <property type="entry name" value="Dabb"/>
    <property type="match status" value="1"/>
</dbReference>
<name>A0A562SXF4_9HYPH</name>
<dbReference type="SUPFAM" id="SSF54909">
    <property type="entry name" value="Dimeric alpha+beta barrel"/>
    <property type="match status" value="1"/>
</dbReference>
<dbReference type="RefSeq" id="WP_155197638.1">
    <property type="nucleotide sequence ID" value="NZ_SMLY01000083.1"/>
</dbReference>
<evidence type="ECO:0000313" key="2">
    <source>
        <dbReference type="EMBL" id="TWI86005.1"/>
    </source>
</evidence>
<dbReference type="InterPro" id="IPR011008">
    <property type="entry name" value="Dimeric_a/b-barrel"/>
</dbReference>
<dbReference type="Proteomes" id="UP000320593">
    <property type="component" value="Unassembled WGS sequence"/>
</dbReference>
<dbReference type="AlphaFoldDB" id="A0A562SXF4"/>
<comment type="caution">
    <text evidence="2">The sequence shown here is derived from an EMBL/GenBank/DDBJ whole genome shotgun (WGS) entry which is preliminary data.</text>
</comment>
<protein>
    <submittedName>
        <fullName evidence="2">Stress responsive alpha/beta barrel protein</fullName>
    </submittedName>
</protein>
<gene>
    <name evidence="2" type="ORF">JM93_02712</name>
</gene>
<proteinExistence type="predicted"/>
<keyword evidence="3" id="KW-1185">Reference proteome</keyword>
<dbReference type="EMBL" id="VLLF01000006">
    <property type="protein sequence ID" value="TWI86005.1"/>
    <property type="molecule type" value="Genomic_DNA"/>
</dbReference>
<evidence type="ECO:0000259" key="1">
    <source>
        <dbReference type="PROSITE" id="PS51502"/>
    </source>
</evidence>
<organism evidence="2 3">
    <name type="scientific">Roseibium hamelinense</name>
    <dbReference type="NCBI Taxonomy" id="150831"/>
    <lineage>
        <taxon>Bacteria</taxon>
        <taxon>Pseudomonadati</taxon>
        <taxon>Pseudomonadota</taxon>
        <taxon>Alphaproteobacteria</taxon>
        <taxon>Hyphomicrobiales</taxon>
        <taxon>Stappiaceae</taxon>
        <taxon>Roseibium</taxon>
    </lineage>
</organism>
<dbReference type="InterPro" id="IPR013097">
    <property type="entry name" value="Dabb"/>
</dbReference>
<accession>A0A562SXF4</accession>
<reference evidence="2 3" key="1">
    <citation type="submission" date="2019-07" db="EMBL/GenBank/DDBJ databases">
        <title>Genomic Encyclopedia of Archaeal and Bacterial Type Strains, Phase II (KMG-II): from individual species to whole genera.</title>
        <authorList>
            <person name="Goeker M."/>
        </authorList>
    </citation>
    <scope>NUCLEOTIDE SEQUENCE [LARGE SCALE GENOMIC DNA]</scope>
    <source>
        <strain evidence="2 3">ATCC BAA-252</strain>
    </source>
</reference>
<evidence type="ECO:0000313" key="3">
    <source>
        <dbReference type="Proteomes" id="UP000320593"/>
    </source>
</evidence>
<feature type="domain" description="Stress-response A/B barrel" evidence="1">
    <location>
        <begin position="2"/>
        <end position="100"/>
    </location>
</feature>